<comment type="caution">
    <text evidence="2">The sequence shown here is derived from an EMBL/GenBank/DDBJ whole genome shotgun (WGS) entry which is preliminary data.</text>
</comment>
<dbReference type="AlphaFoldDB" id="A0ABD2VXN7"/>
<dbReference type="PANTHER" id="PTHR47510:SF3">
    <property type="entry name" value="ENDO_EXONUCLEASE_PHOSPHATASE DOMAIN-CONTAINING PROTEIN"/>
    <property type="match status" value="1"/>
</dbReference>
<dbReference type="Proteomes" id="UP001627154">
    <property type="component" value="Unassembled WGS sequence"/>
</dbReference>
<reference evidence="2 3" key="1">
    <citation type="journal article" date="2024" name="bioRxiv">
        <title>A reference genome for Trichogramma kaykai: A tiny desert-dwelling parasitoid wasp with competing sex-ratio distorters.</title>
        <authorList>
            <person name="Culotta J."/>
            <person name="Lindsey A.R."/>
        </authorList>
    </citation>
    <scope>NUCLEOTIDE SEQUENCE [LARGE SCALE GENOMIC DNA]</scope>
    <source>
        <strain evidence="2 3">KSX58</strain>
    </source>
</reference>
<evidence type="ECO:0000259" key="1">
    <source>
        <dbReference type="Pfam" id="PF00078"/>
    </source>
</evidence>
<dbReference type="SUPFAM" id="SSF56672">
    <property type="entry name" value="DNA/RNA polymerases"/>
    <property type="match status" value="1"/>
</dbReference>
<dbReference type="PANTHER" id="PTHR47510">
    <property type="entry name" value="REVERSE TRANSCRIPTASE DOMAIN-CONTAINING PROTEIN"/>
    <property type="match status" value="1"/>
</dbReference>
<proteinExistence type="predicted"/>
<evidence type="ECO:0000313" key="3">
    <source>
        <dbReference type="Proteomes" id="UP001627154"/>
    </source>
</evidence>
<name>A0ABD2VXN7_9HYME</name>
<sequence>MLQATEYSDELRTLINDRSLHLIPSGPTHFRNSTATWIDLMIVDSGDTVVDYRVSDAPIAFGHCTTFLLYRFAVRSFESRVVSFRNFARCNVNALQSSLSDRLSGTFNLSSDHDPSDALDAVSTSVLAEFDLFAPGISRPFRRPPAPWMTDALRAECRQRDRLFQRARRLGSADLMNRYRTMRRELRSRMLCARRDYLNRCLEEQPDQAAVWRLLERHGVTVSRSSSAVGSLSLDELNEFYRGVASVHRPCSLAQLANIIAVEPFQTDSRFSFTPVTAMEMGRIFNDCVRRSRGRSSDGLTLQYLSHIWLVLLPYIDKLFNFCLSSSAYPDSWRRAFIVPLNTVSSPVSLADTRPIVNLPHLAKMFDRLFTRQMLNYLESNELILPNQFSFRSSHSIQHALLHLTDIVRAGIDDGLVTLLMLFDLRKAFDTADHVALLRCLRSLGFSDSALTFVPSYITRRTQVVIGSDGSSSDFMTVTSGVPQGSSPRAGVISCRHKLSPLVSYVL</sequence>
<evidence type="ECO:0000313" key="2">
    <source>
        <dbReference type="EMBL" id="KAL3385328.1"/>
    </source>
</evidence>
<gene>
    <name evidence="2" type="ORF">TKK_019106</name>
</gene>
<organism evidence="2 3">
    <name type="scientific">Trichogramma kaykai</name>
    <dbReference type="NCBI Taxonomy" id="54128"/>
    <lineage>
        <taxon>Eukaryota</taxon>
        <taxon>Metazoa</taxon>
        <taxon>Ecdysozoa</taxon>
        <taxon>Arthropoda</taxon>
        <taxon>Hexapoda</taxon>
        <taxon>Insecta</taxon>
        <taxon>Pterygota</taxon>
        <taxon>Neoptera</taxon>
        <taxon>Endopterygota</taxon>
        <taxon>Hymenoptera</taxon>
        <taxon>Apocrita</taxon>
        <taxon>Proctotrupomorpha</taxon>
        <taxon>Chalcidoidea</taxon>
        <taxon>Trichogrammatidae</taxon>
        <taxon>Trichogramma</taxon>
    </lineage>
</organism>
<keyword evidence="3" id="KW-1185">Reference proteome</keyword>
<dbReference type="InterPro" id="IPR000477">
    <property type="entry name" value="RT_dom"/>
</dbReference>
<dbReference type="GO" id="GO:0071897">
    <property type="term" value="P:DNA biosynthetic process"/>
    <property type="evidence" value="ECO:0007669"/>
    <property type="project" value="UniProtKB-ARBA"/>
</dbReference>
<accession>A0ABD2VXN7</accession>
<dbReference type="Pfam" id="PF00078">
    <property type="entry name" value="RVT_1"/>
    <property type="match status" value="1"/>
</dbReference>
<dbReference type="InterPro" id="IPR043502">
    <property type="entry name" value="DNA/RNA_pol_sf"/>
</dbReference>
<dbReference type="EMBL" id="JBJJXI010000158">
    <property type="protein sequence ID" value="KAL3385328.1"/>
    <property type="molecule type" value="Genomic_DNA"/>
</dbReference>
<feature type="domain" description="Reverse transcriptase" evidence="1">
    <location>
        <begin position="352"/>
        <end position="486"/>
    </location>
</feature>
<protein>
    <recommendedName>
        <fullName evidence="1">Reverse transcriptase domain-containing protein</fullName>
    </recommendedName>
</protein>